<evidence type="ECO:0000256" key="1">
    <source>
        <dbReference type="SAM" id="Phobius"/>
    </source>
</evidence>
<keyword evidence="1" id="KW-0812">Transmembrane</keyword>
<dbReference type="InterPro" id="IPR024744">
    <property type="entry name" value="CSS-motif_dom"/>
</dbReference>
<organism evidence="3 4">
    <name type="scientific">Pseudomonas reidholzensis</name>
    <dbReference type="NCBI Taxonomy" id="1785162"/>
    <lineage>
        <taxon>Bacteria</taxon>
        <taxon>Pseudomonadati</taxon>
        <taxon>Pseudomonadota</taxon>
        <taxon>Gammaproteobacteria</taxon>
        <taxon>Pseudomonadales</taxon>
        <taxon>Pseudomonadaceae</taxon>
        <taxon>Pseudomonas</taxon>
    </lineage>
</organism>
<evidence type="ECO:0000313" key="4">
    <source>
        <dbReference type="Proteomes" id="UP000263595"/>
    </source>
</evidence>
<accession>A0A383RS66</accession>
<evidence type="ECO:0000313" key="3">
    <source>
        <dbReference type="EMBL" id="SYX89208.1"/>
    </source>
</evidence>
<keyword evidence="1" id="KW-1133">Transmembrane helix</keyword>
<name>A0A383RS66_9PSED</name>
<dbReference type="OrthoDB" id="7017006at2"/>
<evidence type="ECO:0000259" key="2">
    <source>
        <dbReference type="Pfam" id="PF12792"/>
    </source>
</evidence>
<sequence length="263" mass="28984">MSKFMHAGRSLLELLLILAIGLVPMASGLAVMLYQLERKFQDDARVSTHEALFAIDRVLDNLHLAASDAARYSGAACASASEELRALASADPRIRSLMLTRDNQVYCSSMPMLAPYPVAFEPGSHLRLNFNSLTTPNGVVVEYRLGNTDPGVVATSYGIELRKELHGFQGELTLLLEFGEHYIGSIGDSRDAQRPSQAEFFHSARSSHHDYTVKAGYAEGHFVKEARQSMLQILPSLALVGLVTAAITYWGIFRNRREKRTAA</sequence>
<keyword evidence="4" id="KW-1185">Reference proteome</keyword>
<dbReference type="EMBL" id="UNOZ01000008">
    <property type="protein sequence ID" value="SYX89208.1"/>
    <property type="molecule type" value="Genomic_DNA"/>
</dbReference>
<keyword evidence="1" id="KW-0472">Membrane</keyword>
<protein>
    <recommendedName>
        <fullName evidence="2">Putative cyclic diguanylate phosphodiesterase CSS motif-containing domain-containing protein</fullName>
    </recommendedName>
</protein>
<proteinExistence type="predicted"/>
<dbReference type="Pfam" id="PF12792">
    <property type="entry name" value="CSS-motif"/>
    <property type="match status" value="1"/>
</dbReference>
<dbReference type="Proteomes" id="UP000263595">
    <property type="component" value="Unassembled WGS sequence"/>
</dbReference>
<dbReference type="AlphaFoldDB" id="A0A383RS66"/>
<feature type="domain" description="Putative cyclic diguanylate phosphodiesterase CSS motif-containing" evidence="2">
    <location>
        <begin position="41"/>
        <end position="223"/>
    </location>
</feature>
<feature type="transmembrane region" description="Helical" evidence="1">
    <location>
        <begin position="233"/>
        <end position="253"/>
    </location>
</feature>
<dbReference type="RefSeq" id="WP_119139360.1">
    <property type="nucleotide sequence ID" value="NZ_CBCSFL010000051.1"/>
</dbReference>
<reference evidence="4" key="1">
    <citation type="submission" date="2018-08" db="EMBL/GenBank/DDBJ databases">
        <authorList>
            <person name="Blom J."/>
        </authorList>
    </citation>
    <scope>NUCLEOTIDE SEQUENCE [LARGE SCALE GENOMIC DNA]</scope>
    <source>
        <strain evidence="4">CCOS 865</strain>
    </source>
</reference>
<gene>
    <name evidence="3" type="ORF">CCOS865_01448</name>
</gene>